<dbReference type="VEuPathDB" id="PlasmoDB:PmUG01_09049100"/>
<feature type="compositionally biased region" description="Basic residues" evidence="1">
    <location>
        <begin position="184"/>
        <end position="198"/>
    </location>
</feature>
<dbReference type="InterPro" id="IPR001148">
    <property type="entry name" value="CA_dom"/>
</dbReference>
<dbReference type="GO" id="GO:0004089">
    <property type="term" value="F:carbonate dehydratase activity"/>
    <property type="evidence" value="ECO:0007669"/>
    <property type="project" value="UniProtKB-EC"/>
</dbReference>
<evidence type="ECO:0000313" key="4">
    <source>
        <dbReference type="EMBL" id="SBT71492.1"/>
    </source>
</evidence>
<dbReference type="Proteomes" id="UP000219799">
    <property type="component" value="Chromosome 9"/>
</dbReference>
<evidence type="ECO:0000256" key="2">
    <source>
        <dbReference type="SAM" id="SignalP"/>
    </source>
</evidence>
<gene>
    <name evidence="4" type="primary">CA</name>
    <name evidence="4" type="ORF">PMLGA01_090040400</name>
</gene>
<sequence>MKNLLLFVISLYFCGYKLCNYVKHRLLLEVSYGQVNELVFPPNFEYMMSDVGGENLKRENKKNEKKGENDNSSNNSSNRSSNRSSNPSSNRSSNPSSNRSSNPSSNPSNYPSSNRSTNSKNNLMHRSGNSGEGYSRRAGRKDALNLTSSKKRGTNYDNENYQMFFDKEHNGEETDILKMNKDKLKNRKKKKRNGKKRDKWMQFLNKDKYVHYEKKLKDDKSEENNSKRIKSHMDNSLDVTNLYPIQNYSKKYDINKTAKTDDLNNNVRESFLYSELKNVDYSEHGNNWNIGMCKRGRHQSPVDLHLHGLKERELKNITDVYLNLFYDDDYAWNNYNKPWMKGDIFYFYEYLIKKLVINRKDNMFQIKAANNGITPFGVLFTTDEPSMFYADQIHFHSPSEHTFEGSGNRREIEMQIFHNTNDSYEYDEEVWNGLPIQKKTHMNNNLKNNNRKEENNYHSYIITFLMNSLSNQQLQKKYSKRKKKRNMKKQYQVISVTFTSAEINKSTITSFEKLPSEKFLRTILNASRKVLVGSEPMLVQLDEELNLNSLMMMLNIEDMEFLAYHGSSTLPECEENVHWKVAKQALPVSTETILNFYKMLKKNTSNYKGSENDNYRNLKNVQDDLQNYGKIYIIQGFPIQVLISSALSTYEDKEIINIIKEAYIKSFSSYIYLSYFVLFILFL</sequence>
<feature type="region of interest" description="Disordered" evidence="1">
    <location>
        <begin position="176"/>
        <end position="198"/>
    </location>
</feature>
<evidence type="ECO:0000313" key="5">
    <source>
        <dbReference type="Proteomes" id="UP000219799"/>
    </source>
</evidence>
<dbReference type="Gene3D" id="3.10.200.10">
    <property type="entry name" value="Alpha carbonic anhydrase"/>
    <property type="match status" value="1"/>
</dbReference>
<keyword evidence="2" id="KW-0732">Signal</keyword>
<evidence type="ECO:0000259" key="3">
    <source>
        <dbReference type="PROSITE" id="PS51144"/>
    </source>
</evidence>
<feature type="compositionally biased region" description="Polar residues" evidence="1">
    <location>
        <begin position="120"/>
        <end position="129"/>
    </location>
</feature>
<dbReference type="PANTHER" id="PTHR18952:SF276">
    <property type="entry name" value="CHROMOSOME UNDETERMINED SCAFFOLD_53, WHOLE GENOME SHOTGUN SEQUENCE"/>
    <property type="match status" value="1"/>
</dbReference>
<dbReference type="EMBL" id="LT594497">
    <property type="protein sequence ID" value="SBT71492.1"/>
    <property type="molecule type" value="Genomic_DNA"/>
</dbReference>
<organism evidence="4 5">
    <name type="scientific">Plasmodium malariae</name>
    <dbReference type="NCBI Taxonomy" id="5858"/>
    <lineage>
        <taxon>Eukaryota</taxon>
        <taxon>Sar</taxon>
        <taxon>Alveolata</taxon>
        <taxon>Apicomplexa</taxon>
        <taxon>Aconoidasida</taxon>
        <taxon>Haemosporida</taxon>
        <taxon>Plasmodiidae</taxon>
        <taxon>Plasmodium</taxon>
        <taxon>Plasmodium (Plasmodium)</taxon>
    </lineage>
</organism>
<feature type="region of interest" description="Disordered" evidence="1">
    <location>
        <begin position="59"/>
        <end position="156"/>
    </location>
</feature>
<dbReference type="EC" id="4.2.1.1" evidence="4"/>
<evidence type="ECO:0000256" key="1">
    <source>
        <dbReference type="SAM" id="MobiDB-lite"/>
    </source>
</evidence>
<proteinExistence type="predicted"/>
<dbReference type="GO" id="GO:0006730">
    <property type="term" value="P:one-carbon metabolic process"/>
    <property type="evidence" value="ECO:0007669"/>
    <property type="project" value="TreeGrafter"/>
</dbReference>
<feature type="chain" id="PRO_5008677670" evidence="2">
    <location>
        <begin position="20"/>
        <end position="683"/>
    </location>
</feature>
<feature type="signal peptide" evidence="2">
    <location>
        <begin position="1"/>
        <end position="19"/>
    </location>
</feature>
<accession>A0A1C3KD85</accession>
<dbReference type="Pfam" id="PF00194">
    <property type="entry name" value="Carb_anhydrase"/>
    <property type="match status" value="1"/>
</dbReference>
<protein>
    <submittedName>
        <fullName evidence="4">Carbonic anhydrase, putative</fullName>
        <ecNumber evidence="4">4.2.1.1</ecNumber>
    </submittedName>
</protein>
<reference evidence="4 5" key="1">
    <citation type="submission" date="2016-06" db="EMBL/GenBank/DDBJ databases">
        <authorList>
            <consortium name="Pathogen Informatics"/>
        </authorList>
    </citation>
    <scope>NUCLEOTIDE SEQUENCE [LARGE SCALE GENOMIC DNA]</scope>
    <source>
        <strain evidence="4">PmlGA01</strain>
    </source>
</reference>
<dbReference type="PROSITE" id="PS51144">
    <property type="entry name" value="ALPHA_CA_2"/>
    <property type="match status" value="1"/>
</dbReference>
<dbReference type="SMART" id="SM01057">
    <property type="entry name" value="Carb_anhydrase"/>
    <property type="match status" value="1"/>
</dbReference>
<dbReference type="InterPro" id="IPR023561">
    <property type="entry name" value="Carbonic_anhydrase_a-class"/>
</dbReference>
<dbReference type="InterPro" id="IPR036398">
    <property type="entry name" value="CA_dom_sf"/>
</dbReference>
<feature type="compositionally biased region" description="Low complexity" evidence="1">
    <location>
        <begin position="71"/>
        <end position="119"/>
    </location>
</feature>
<dbReference type="SUPFAM" id="SSF51069">
    <property type="entry name" value="Carbonic anhydrase"/>
    <property type="match status" value="1"/>
</dbReference>
<dbReference type="GO" id="GO:0008270">
    <property type="term" value="F:zinc ion binding"/>
    <property type="evidence" value="ECO:0007669"/>
    <property type="project" value="InterPro"/>
</dbReference>
<dbReference type="AlphaFoldDB" id="A0A1C3KD85"/>
<name>A0A1C3KD85_PLAMA</name>
<keyword evidence="4" id="KW-0456">Lyase</keyword>
<feature type="compositionally biased region" description="Basic and acidic residues" evidence="1">
    <location>
        <begin position="59"/>
        <end position="69"/>
    </location>
</feature>
<dbReference type="PANTHER" id="PTHR18952">
    <property type="entry name" value="CARBONIC ANHYDRASE"/>
    <property type="match status" value="1"/>
</dbReference>
<feature type="domain" description="Alpha-carbonic anhydrase" evidence="3">
    <location>
        <begin position="269"/>
        <end position="637"/>
    </location>
</feature>